<dbReference type="EMBL" id="LAVV01009396">
    <property type="protein sequence ID" value="KNZ50663.1"/>
    <property type="molecule type" value="Genomic_DNA"/>
</dbReference>
<name>A0A0L6UQ37_9BASI</name>
<keyword evidence="3" id="KW-1185">Reference proteome</keyword>
<reference evidence="2 3" key="1">
    <citation type="submission" date="2015-08" db="EMBL/GenBank/DDBJ databases">
        <title>Next Generation Sequencing and Analysis of the Genome of Puccinia sorghi L Schw, the Causal Agent of Maize Common Rust.</title>
        <authorList>
            <person name="Rochi L."/>
            <person name="Burguener G."/>
            <person name="Darino M."/>
            <person name="Turjanski A."/>
            <person name="Kreff E."/>
            <person name="Dieguez M.J."/>
            <person name="Sacco F."/>
        </authorList>
    </citation>
    <scope>NUCLEOTIDE SEQUENCE [LARGE SCALE GENOMIC DNA]</scope>
    <source>
        <strain evidence="2 3">RO10H11247</strain>
    </source>
</reference>
<accession>A0A0L6UQ37</accession>
<evidence type="ECO:0000313" key="3">
    <source>
        <dbReference type="Proteomes" id="UP000037035"/>
    </source>
</evidence>
<sequence length="149" mass="17124">PHRPFGCLTYSLIPKERRNFKLNPTAERGIMLGYENNFSSYCIFKLEERNVVRVCDIKFDKFTFPGTTEEEEISKIFDAPSCDHQVEKGGPEEIPKAPRDILSQISTDNILSVNRRGNSVIMPLTQQTHPFGRKLLKKRSQKYMITNSG</sequence>
<comment type="caution">
    <text evidence="2">The sequence shown here is derived from an EMBL/GenBank/DDBJ whole genome shotgun (WGS) entry which is preliminary data.</text>
</comment>
<organism evidence="2 3">
    <name type="scientific">Puccinia sorghi</name>
    <dbReference type="NCBI Taxonomy" id="27349"/>
    <lineage>
        <taxon>Eukaryota</taxon>
        <taxon>Fungi</taxon>
        <taxon>Dikarya</taxon>
        <taxon>Basidiomycota</taxon>
        <taxon>Pucciniomycotina</taxon>
        <taxon>Pucciniomycetes</taxon>
        <taxon>Pucciniales</taxon>
        <taxon>Pucciniaceae</taxon>
        <taxon>Puccinia</taxon>
    </lineage>
</organism>
<dbReference type="InterPro" id="IPR057670">
    <property type="entry name" value="SH3_retrovirus"/>
</dbReference>
<evidence type="ECO:0000313" key="2">
    <source>
        <dbReference type="EMBL" id="KNZ50663.1"/>
    </source>
</evidence>
<dbReference type="Proteomes" id="UP000037035">
    <property type="component" value="Unassembled WGS sequence"/>
</dbReference>
<protein>
    <submittedName>
        <fullName evidence="2">DEHA2D06061p protein</fullName>
    </submittedName>
</protein>
<feature type="domain" description="Retroviral polymerase SH3-like" evidence="1">
    <location>
        <begin position="7"/>
        <end position="70"/>
    </location>
</feature>
<proteinExistence type="predicted"/>
<dbReference type="AlphaFoldDB" id="A0A0L6UQ37"/>
<dbReference type="OrthoDB" id="4368647at2759"/>
<feature type="non-terminal residue" evidence="2">
    <location>
        <position position="1"/>
    </location>
</feature>
<dbReference type="VEuPathDB" id="FungiDB:VP01_4304g2"/>
<dbReference type="Pfam" id="PF25597">
    <property type="entry name" value="SH3_retrovirus"/>
    <property type="match status" value="1"/>
</dbReference>
<evidence type="ECO:0000259" key="1">
    <source>
        <dbReference type="Pfam" id="PF25597"/>
    </source>
</evidence>
<gene>
    <name evidence="2" type="ORF">VP01_4304g2</name>
</gene>